<dbReference type="EMBL" id="JAJNEC010000006">
    <property type="protein sequence ID" value="MCD2425281.1"/>
    <property type="molecule type" value="Genomic_DNA"/>
</dbReference>
<dbReference type="Pfam" id="PF05708">
    <property type="entry name" value="Peptidase_C92"/>
    <property type="match status" value="1"/>
</dbReference>
<evidence type="ECO:0000313" key="1">
    <source>
        <dbReference type="EMBL" id="MCD2425281.1"/>
    </source>
</evidence>
<name>A0ABS8PW32_9BACT</name>
<protein>
    <recommendedName>
        <fullName evidence="3">Permuted papain-like amidase YaeF/Yiix C92 family enzyme</fullName>
    </recommendedName>
</protein>
<reference evidence="1 2" key="1">
    <citation type="submission" date="2021-11" db="EMBL/GenBank/DDBJ databases">
        <title>Genomic of Niabella pedocola.</title>
        <authorList>
            <person name="Wu T."/>
        </authorList>
    </citation>
    <scope>NUCLEOTIDE SEQUENCE [LARGE SCALE GENOMIC DNA]</scope>
    <source>
        <strain evidence="1 2">JCM 31011</strain>
    </source>
</reference>
<dbReference type="InterPro" id="IPR024453">
    <property type="entry name" value="Peptidase_C92"/>
</dbReference>
<dbReference type="SUPFAM" id="SSF54001">
    <property type="entry name" value="Cysteine proteinases"/>
    <property type="match status" value="1"/>
</dbReference>
<evidence type="ECO:0008006" key="3">
    <source>
        <dbReference type="Google" id="ProtNLM"/>
    </source>
</evidence>
<evidence type="ECO:0000313" key="2">
    <source>
        <dbReference type="Proteomes" id="UP001199816"/>
    </source>
</evidence>
<proteinExistence type="predicted"/>
<dbReference type="RefSeq" id="WP_231007728.1">
    <property type="nucleotide sequence ID" value="NZ_JAJNEC010000006.1"/>
</dbReference>
<gene>
    <name evidence="1" type="ORF">LQ567_21015</name>
</gene>
<comment type="caution">
    <text evidence="1">The sequence shown here is derived from an EMBL/GenBank/DDBJ whole genome shotgun (WGS) entry which is preliminary data.</text>
</comment>
<accession>A0ABS8PW32</accession>
<keyword evidence="2" id="KW-1185">Reference proteome</keyword>
<dbReference type="Proteomes" id="UP001199816">
    <property type="component" value="Unassembled WGS sequence"/>
</dbReference>
<sequence>MQHELNRLKPLLHPGDLVLRNGTDATSQATRRFNRRDTSFSHCGIIDVADDTVWVYHAIGGSYNPGQTLKKELLDSFSKPGETDRIAVYRYALARKEQELLMTTVQEHYKNGLPFDLFFNFDTDDRMYCSEFVFKCVNKSMHGRLSPVILRQRPPVYISIDDLFLNEWTSPVKKINYKALQ</sequence>
<dbReference type="InterPro" id="IPR038765">
    <property type="entry name" value="Papain-like_cys_pep_sf"/>
</dbReference>
<dbReference type="Gene3D" id="3.90.1720.10">
    <property type="entry name" value="endopeptidase domain like (from Nostoc punctiforme)"/>
    <property type="match status" value="1"/>
</dbReference>
<organism evidence="1 2">
    <name type="scientific">Niabella pedocola</name>
    <dbReference type="NCBI Taxonomy" id="1752077"/>
    <lineage>
        <taxon>Bacteria</taxon>
        <taxon>Pseudomonadati</taxon>
        <taxon>Bacteroidota</taxon>
        <taxon>Chitinophagia</taxon>
        <taxon>Chitinophagales</taxon>
        <taxon>Chitinophagaceae</taxon>
        <taxon>Niabella</taxon>
    </lineage>
</organism>